<protein>
    <submittedName>
        <fullName evidence="2 3">Uncharacterized protein</fullName>
    </submittedName>
</protein>
<dbReference type="EMBL" id="GL541657">
    <property type="protein sequence ID" value="KDE07662.1"/>
    <property type="molecule type" value="Genomic_DNA"/>
</dbReference>
<reference evidence="4" key="1">
    <citation type="submission" date="2010-11" db="EMBL/GenBank/DDBJ databases">
        <title>The genome sequence of Microbotryum violaceum strain p1A1 Lamole.</title>
        <authorList>
            <person name="Cuomo C."/>
            <person name="Perlin M."/>
            <person name="Young S.K."/>
            <person name="Zeng Q."/>
            <person name="Gargeya S."/>
            <person name="Alvarado L."/>
            <person name="Berlin A."/>
            <person name="Chapman S.B."/>
            <person name="Chen Z."/>
            <person name="Freedman E."/>
            <person name="Gellesch M."/>
            <person name="Goldberg J."/>
            <person name="Griggs A."/>
            <person name="Gujja S."/>
            <person name="Heilman E."/>
            <person name="Heiman D."/>
            <person name="Howarth C."/>
            <person name="Mehta T."/>
            <person name="Neiman D."/>
            <person name="Pearson M."/>
            <person name="Roberts A."/>
            <person name="Saif S."/>
            <person name="Shea T."/>
            <person name="Shenoy N."/>
            <person name="Sisk P."/>
            <person name="Stolte C."/>
            <person name="Sykes S."/>
            <person name="White J."/>
            <person name="Yandava C."/>
            <person name="Haas B."/>
            <person name="Nusbaum C."/>
            <person name="Birren B."/>
        </authorList>
    </citation>
    <scope>NUCLEOTIDE SEQUENCE [LARGE SCALE GENOMIC DNA]</scope>
    <source>
        <strain evidence="4">p1A1 Lamole</strain>
    </source>
</reference>
<gene>
    <name evidence="2" type="ORF">MVLG_02122</name>
</gene>
<evidence type="ECO:0000256" key="1">
    <source>
        <dbReference type="SAM" id="MobiDB-lite"/>
    </source>
</evidence>
<dbReference type="HOGENOM" id="CLU_664293_0_0_1"/>
<organism evidence="2">
    <name type="scientific">Microbotryum lychnidis-dioicae (strain p1A1 Lamole / MvSl-1064)</name>
    <name type="common">Anther smut fungus</name>
    <dbReference type="NCBI Taxonomy" id="683840"/>
    <lineage>
        <taxon>Eukaryota</taxon>
        <taxon>Fungi</taxon>
        <taxon>Dikarya</taxon>
        <taxon>Basidiomycota</taxon>
        <taxon>Pucciniomycotina</taxon>
        <taxon>Microbotryomycetes</taxon>
        <taxon>Microbotryales</taxon>
        <taxon>Microbotryaceae</taxon>
        <taxon>Microbotryum</taxon>
    </lineage>
</organism>
<dbReference type="STRING" id="683840.U5H477"/>
<reference evidence="2 4" key="3">
    <citation type="journal article" date="2015" name="BMC Genomics">
        <title>Sex and parasites: genomic and transcriptomic analysis of Microbotryum lychnidis-dioicae, the biotrophic and plant-castrating anther smut fungus.</title>
        <authorList>
            <person name="Perlin M.H."/>
            <person name="Amselem J."/>
            <person name="Fontanillas E."/>
            <person name="Toh S.S."/>
            <person name="Chen Z."/>
            <person name="Goldberg J."/>
            <person name="Duplessis S."/>
            <person name="Henrissat B."/>
            <person name="Young S."/>
            <person name="Zeng Q."/>
            <person name="Aguileta G."/>
            <person name="Petit E."/>
            <person name="Badouin H."/>
            <person name="Andrews J."/>
            <person name="Razeeq D."/>
            <person name="Gabaldon T."/>
            <person name="Quesneville H."/>
            <person name="Giraud T."/>
            <person name="Hood M.E."/>
            <person name="Schultz D.J."/>
            <person name="Cuomo C.A."/>
        </authorList>
    </citation>
    <scope>NUCLEOTIDE SEQUENCE [LARGE SCALE GENOMIC DNA]</scope>
    <source>
        <strain evidence="2">P1A1 Lamole</strain>
        <strain evidence="4">p1A1 Lamole</strain>
    </source>
</reference>
<dbReference type="InParanoid" id="U5H477"/>
<reference evidence="3" key="4">
    <citation type="submission" date="2015-06" db="UniProtKB">
        <authorList>
            <consortium name="EnsemblFungi"/>
        </authorList>
    </citation>
    <scope>IDENTIFICATION</scope>
</reference>
<dbReference type="AlphaFoldDB" id="U5H477"/>
<dbReference type="OrthoDB" id="3253083at2759"/>
<reference evidence="2" key="2">
    <citation type="submission" date="2010-11" db="EMBL/GenBank/DDBJ databases">
        <authorList>
            <consortium name="The Broad Institute Genome Sequencing Platform"/>
            <person name="Earl A."/>
            <person name="Ward D."/>
            <person name="Feldgarden M."/>
            <person name="Gevers D."/>
            <person name="Butler R."/>
            <person name="Young S.K."/>
            <person name="Zeng Q."/>
            <person name="Gargeya S."/>
            <person name="Fitzgerald M."/>
            <person name="Haas B."/>
            <person name="Abouelleil A."/>
            <person name="Alvarado L."/>
            <person name="Arachchi H.M."/>
            <person name="Berlin A."/>
            <person name="Brown A."/>
            <person name="Chapman S.B."/>
            <person name="Chen Z."/>
            <person name="Dunbar C."/>
            <person name="Freedman E."/>
            <person name="Gearin G."/>
            <person name="Gellesch M."/>
            <person name="Goldberg J."/>
            <person name="Griggs A."/>
            <person name="Gujja S."/>
            <person name="Heilman E."/>
            <person name="Heiman D."/>
            <person name="Howarth C."/>
            <person name="Larson L."/>
            <person name="Lui A."/>
            <person name="MacDonald P.J.P."/>
            <person name="Mehta T."/>
            <person name="Montmayeur A."/>
            <person name="Murphy C."/>
            <person name="Neiman D."/>
            <person name="Pearson M."/>
            <person name="Priest M."/>
            <person name="Roberts A."/>
            <person name="Saif S."/>
            <person name="Shea T."/>
            <person name="Shenoy N."/>
            <person name="Sisk P."/>
            <person name="Stolte C."/>
            <person name="Sykes S."/>
            <person name="White J."/>
            <person name="Yandava C."/>
            <person name="Wortman J."/>
            <person name="Nusbaum C."/>
            <person name="Birren B."/>
        </authorList>
    </citation>
    <scope>NUCLEOTIDE SEQUENCE</scope>
    <source>
        <strain evidence="2">P1A1 Lamole</strain>
    </source>
</reference>
<dbReference type="EMBL" id="AEIJ01000215">
    <property type="status" value="NOT_ANNOTATED_CDS"/>
    <property type="molecule type" value="Genomic_DNA"/>
</dbReference>
<proteinExistence type="predicted"/>
<sequence length="414" mass="45547">MPPKRGGARGRPRGRNCGRGRELGPSTREVSESSEEQAELPVEATPRRKQTAAAAAAAAPTGHEARSRAQRAASTLEDVPSVVAATPTIPLQSTPATTFVLQHHLYFLSADWISSLRLDVDELLDSFVEAYRGLTTGDEQSPFQVFKSCWIAKGWSRIHLFGIMEGRARQTWGESILRGFLERLVPDSTSEPLIQVAAFFAIYTFFSTQADTQEQVYIKIDPPTLEHLLTLPHTLASALDSRTNSDGPSSSSILQPSLDLHRVLLSLLEAQAFFIVPSETFLHPRQLPTVHLVPHNKQAQKQEQKRKDDATITMAIRDELRVAASHEEESIEQTASTVADILAERKAKYTTKKTEALGPWPVEKGAEDDPTSKDMVDRILARAKKATWENLTSNLGKGIDGMGVEGDNLLNLLG</sequence>
<keyword evidence="4" id="KW-1185">Reference proteome</keyword>
<feature type="region of interest" description="Disordered" evidence="1">
    <location>
        <begin position="1"/>
        <end position="76"/>
    </location>
</feature>
<feature type="compositionally biased region" description="Basic residues" evidence="1">
    <location>
        <begin position="1"/>
        <end position="18"/>
    </location>
</feature>
<evidence type="ECO:0000313" key="3">
    <source>
        <dbReference type="EnsemblFungi" id="MVLG_02122T0"/>
    </source>
</evidence>
<name>U5H477_USTV1</name>
<dbReference type="OMA" id="TITMAIR"/>
<dbReference type="EnsemblFungi" id="MVLG_02122T0">
    <property type="protein sequence ID" value="MVLG_02122T0"/>
    <property type="gene ID" value="MVLG_02122"/>
</dbReference>
<dbReference type="Proteomes" id="UP000017200">
    <property type="component" value="Unassembled WGS sequence"/>
</dbReference>
<dbReference type="Pfam" id="PF09808">
    <property type="entry name" value="SNAPC1"/>
    <property type="match status" value="1"/>
</dbReference>
<evidence type="ECO:0000313" key="4">
    <source>
        <dbReference type="Proteomes" id="UP000017200"/>
    </source>
</evidence>
<accession>U5H477</accession>
<evidence type="ECO:0000313" key="2">
    <source>
        <dbReference type="EMBL" id="KDE07662.1"/>
    </source>
</evidence>
<dbReference type="InterPro" id="IPR019188">
    <property type="entry name" value="SNAPC1"/>
</dbReference>